<keyword evidence="3 6" id="KW-0812">Transmembrane</keyword>
<keyword evidence="8" id="KW-1185">Reference proteome</keyword>
<dbReference type="Pfam" id="PF01594">
    <property type="entry name" value="AI-2E_transport"/>
    <property type="match status" value="1"/>
</dbReference>
<evidence type="ECO:0000256" key="4">
    <source>
        <dbReference type="ARBA" id="ARBA00022989"/>
    </source>
</evidence>
<organism evidence="7 8">
    <name type="scientific">Paenibacillus konkukensis</name>
    <dbReference type="NCBI Taxonomy" id="2020716"/>
    <lineage>
        <taxon>Bacteria</taxon>
        <taxon>Bacillati</taxon>
        <taxon>Bacillota</taxon>
        <taxon>Bacilli</taxon>
        <taxon>Bacillales</taxon>
        <taxon>Paenibacillaceae</taxon>
        <taxon>Paenibacillus</taxon>
    </lineage>
</organism>
<evidence type="ECO:0000256" key="5">
    <source>
        <dbReference type="ARBA" id="ARBA00023136"/>
    </source>
</evidence>
<feature type="transmembrane region" description="Helical" evidence="6">
    <location>
        <begin position="65"/>
        <end position="88"/>
    </location>
</feature>
<evidence type="ECO:0000256" key="1">
    <source>
        <dbReference type="ARBA" id="ARBA00004141"/>
    </source>
</evidence>
<comment type="subcellular location">
    <subcellularLocation>
        <location evidence="1">Membrane</location>
        <topology evidence="1">Multi-pass membrane protein</topology>
    </subcellularLocation>
</comment>
<name>A0ABY4RWS5_9BACL</name>
<evidence type="ECO:0000256" key="2">
    <source>
        <dbReference type="ARBA" id="ARBA00009773"/>
    </source>
</evidence>
<feature type="transmembrane region" description="Helical" evidence="6">
    <location>
        <begin position="198"/>
        <end position="218"/>
    </location>
</feature>
<dbReference type="PANTHER" id="PTHR21716:SF62">
    <property type="entry name" value="TRANSPORT PROTEIN YDBI-RELATED"/>
    <property type="match status" value="1"/>
</dbReference>
<keyword evidence="5 6" id="KW-0472">Membrane</keyword>
<comment type="similarity">
    <text evidence="2">Belongs to the autoinducer-2 exporter (AI-2E) (TC 2.A.86) family.</text>
</comment>
<proteinExistence type="inferred from homology"/>
<evidence type="ECO:0000313" key="7">
    <source>
        <dbReference type="EMBL" id="UQZ87144.1"/>
    </source>
</evidence>
<keyword evidence="4 6" id="KW-1133">Transmembrane helix</keyword>
<gene>
    <name evidence="7" type="ORF">SK3146_06440</name>
</gene>
<dbReference type="InterPro" id="IPR002549">
    <property type="entry name" value="AI-2E-like"/>
</dbReference>
<dbReference type="PANTHER" id="PTHR21716">
    <property type="entry name" value="TRANSMEMBRANE PROTEIN"/>
    <property type="match status" value="1"/>
</dbReference>
<reference evidence="7" key="1">
    <citation type="submission" date="2018-02" db="EMBL/GenBank/DDBJ databases">
        <authorList>
            <person name="Kim S.-K."/>
            <person name="Jung H.-I."/>
            <person name="Lee S.-W."/>
        </authorList>
    </citation>
    <scope>NUCLEOTIDE SEQUENCE</scope>
    <source>
        <strain evidence="7">SK3146</strain>
    </source>
</reference>
<evidence type="ECO:0000256" key="3">
    <source>
        <dbReference type="ARBA" id="ARBA00022692"/>
    </source>
</evidence>
<feature type="transmembrane region" description="Helical" evidence="6">
    <location>
        <begin position="144"/>
        <end position="160"/>
    </location>
</feature>
<sequence>MEFLKSLFAHVTVRRFSILFLIGLALFFLKGMLNLVLLTFLLTYIINSLQTYITSRLNRFFRLNYRVVVIIIYVFLIVLMSAGISNLWPKIIGQAKEVSEKIITLYYYPDDNIISQYVSYAIDSLDLQAYTKNGFGYLLKLSDWGKTLFLSVLFSLFFLLEKTRIMQFTSKFKTSKISWFYNEVEYFSKKFIVSFGKVIEAQFLIAILNTALTTIGLWLLGFPYLFALAIMVFVLSLIPVAGVIISLIPLCLIALQIGGLLMIAYVIIMIILIHLVESYFLNPRLMSSKTKLPMFYSFLVLIFSEHYLGIWGLIIGIPIFVFMLDILGVTTEPETDQTGASPK</sequence>
<evidence type="ECO:0000256" key="6">
    <source>
        <dbReference type="SAM" id="Phobius"/>
    </source>
</evidence>
<protein>
    <submittedName>
        <fullName evidence="7">Pheromone autoinducer 2 transporter</fullName>
    </submittedName>
</protein>
<accession>A0ABY4RWS5</accession>
<feature type="transmembrane region" description="Helical" evidence="6">
    <location>
        <begin position="295"/>
        <end position="324"/>
    </location>
</feature>
<dbReference type="EMBL" id="CP027059">
    <property type="protein sequence ID" value="UQZ87144.1"/>
    <property type="molecule type" value="Genomic_DNA"/>
</dbReference>
<evidence type="ECO:0000313" key="8">
    <source>
        <dbReference type="Proteomes" id="UP001057134"/>
    </source>
</evidence>
<dbReference type="Proteomes" id="UP001057134">
    <property type="component" value="Chromosome"/>
</dbReference>
<feature type="transmembrane region" description="Helical" evidence="6">
    <location>
        <begin position="252"/>
        <end position="275"/>
    </location>
</feature>
<reference evidence="7" key="2">
    <citation type="journal article" date="2021" name="J Anim Sci Technol">
        <title>Complete genome sequence of Paenibacillus konkukensis sp. nov. SK3146 as a potential probiotic strain.</title>
        <authorList>
            <person name="Jung H.I."/>
            <person name="Park S."/>
            <person name="Niu K.M."/>
            <person name="Lee S.W."/>
            <person name="Kothari D."/>
            <person name="Yi K.J."/>
            <person name="Kim S.K."/>
        </authorList>
    </citation>
    <scope>NUCLEOTIDE SEQUENCE</scope>
    <source>
        <strain evidence="7">SK3146</strain>
    </source>
</reference>
<feature type="transmembrane region" description="Helical" evidence="6">
    <location>
        <begin position="224"/>
        <end position="245"/>
    </location>
</feature>